<proteinExistence type="predicted"/>
<evidence type="ECO:0000259" key="1">
    <source>
        <dbReference type="Pfam" id="PF19783"/>
    </source>
</evidence>
<protein>
    <recommendedName>
        <fullName evidence="1">DUF6268 domain-containing protein</fullName>
    </recommendedName>
</protein>
<reference evidence="3" key="1">
    <citation type="submission" date="2017-01" db="EMBL/GenBank/DDBJ databases">
        <authorList>
            <person name="Varghese N."/>
            <person name="Submissions S."/>
        </authorList>
    </citation>
    <scope>NUCLEOTIDE SEQUENCE [LARGE SCALE GENOMIC DNA]</scope>
    <source>
        <strain evidence="3">DSM 21054</strain>
    </source>
</reference>
<dbReference type="AlphaFoldDB" id="A0A173MD64"/>
<sequence>MKQTFLFILTVISVRSYSQTTTSDSLSKRLSQPLTTAAPLLGGVNVSYLVSAPGTDNNTFTMNQAVVDVSTPIYRAMKTKHPLFIKTGLRYQGLYLNGEKQIGIDNFHSFTIPVFMTYVFNRNTNLTVLANAGVGSDFRGDLNAEDIYYTAGMRFGFRQSKNFRIGVTLIYSKSYAGTNLLPLPDIDWTISKHWRLEAFIPFRTSLKYKFNEHQTLAFTQGFQTGNFRVHDYTGTGKYLQLQGVTTGLMYDHTFNRRWNIYLIAGMAVSQKLQTFTNDQQLGLNQFSKMNDRIPTVSYEKGGIVGQAGINYKF</sequence>
<evidence type="ECO:0000313" key="3">
    <source>
        <dbReference type="Proteomes" id="UP000186917"/>
    </source>
</evidence>
<dbReference type="KEGG" id="fln:FLA_1539"/>
<dbReference type="Pfam" id="PF19783">
    <property type="entry name" value="DUF6268"/>
    <property type="match status" value="1"/>
</dbReference>
<dbReference type="RefSeq" id="WP_076379880.1">
    <property type="nucleotide sequence ID" value="NZ_AP017422.1"/>
</dbReference>
<gene>
    <name evidence="2" type="ORF">SAMN05421788_10521</name>
</gene>
<dbReference type="OrthoDB" id="635817at2"/>
<evidence type="ECO:0000313" key="2">
    <source>
        <dbReference type="EMBL" id="SIT20527.1"/>
    </source>
</evidence>
<dbReference type="Proteomes" id="UP000186917">
    <property type="component" value="Unassembled WGS sequence"/>
</dbReference>
<dbReference type="STRING" id="477680.SAMN05421788_10521"/>
<organism evidence="2 3">
    <name type="scientific">Filimonas lacunae</name>
    <dbReference type="NCBI Taxonomy" id="477680"/>
    <lineage>
        <taxon>Bacteria</taxon>
        <taxon>Pseudomonadati</taxon>
        <taxon>Bacteroidota</taxon>
        <taxon>Chitinophagia</taxon>
        <taxon>Chitinophagales</taxon>
        <taxon>Chitinophagaceae</taxon>
        <taxon>Filimonas</taxon>
    </lineage>
</organism>
<keyword evidence="3" id="KW-1185">Reference proteome</keyword>
<accession>A0A173MD64</accession>
<name>A0A173MD64_9BACT</name>
<dbReference type="InterPro" id="IPR046235">
    <property type="entry name" value="DUF6268"/>
</dbReference>
<dbReference type="EMBL" id="FTOR01000005">
    <property type="protein sequence ID" value="SIT20527.1"/>
    <property type="molecule type" value="Genomic_DNA"/>
</dbReference>
<feature type="domain" description="DUF6268" evidence="1">
    <location>
        <begin position="97"/>
        <end position="273"/>
    </location>
</feature>